<dbReference type="Proteomes" id="UP000799437">
    <property type="component" value="Unassembled WGS sequence"/>
</dbReference>
<keyword evidence="2" id="KW-1185">Reference proteome</keyword>
<name>A0A6A6WK83_9PEZI</name>
<dbReference type="GeneID" id="54490940"/>
<dbReference type="AlphaFoldDB" id="A0A6A6WK83"/>
<organism evidence="1 2">
    <name type="scientific">Pseudovirgaria hyperparasitica</name>
    <dbReference type="NCBI Taxonomy" id="470096"/>
    <lineage>
        <taxon>Eukaryota</taxon>
        <taxon>Fungi</taxon>
        <taxon>Dikarya</taxon>
        <taxon>Ascomycota</taxon>
        <taxon>Pezizomycotina</taxon>
        <taxon>Dothideomycetes</taxon>
        <taxon>Dothideomycetes incertae sedis</taxon>
        <taxon>Acrospermales</taxon>
        <taxon>Acrospermaceae</taxon>
        <taxon>Pseudovirgaria</taxon>
    </lineage>
</organism>
<sequence length="130" mass="14878">MPLNVRYLCSVLCFSSAKHSTLLFFFSSFSARILPPIEPSYAFLPTLHTLYLTLILVAWPPKSQLPTLHTALRPSYQPRGIEEYIYTDPLLFIAILSCTRLLLRSSIFSDTHIGFPEDIALHINRRFGSY</sequence>
<protein>
    <submittedName>
        <fullName evidence="1">Uncharacterized protein</fullName>
    </submittedName>
</protein>
<proteinExistence type="predicted"/>
<accession>A0A6A6WK83</accession>
<dbReference type="EMBL" id="ML996565">
    <property type="protein sequence ID" value="KAF2762579.1"/>
    <property type="molecule type" value="Genomic_DNA"/>
</dbReference>
<reference evidence="1" key="1">
    <citation type="journal article" date="2020" name="Stud. Mycol.">
        <title>101 Dothideomycetes genomes: a test case for predicting lifestyles and emergence of pathogens.</title>
        <authorList>
            <person name="Haridas S."/>
            <person name="Albert R."/>
            <person name="Binder M."/>
            <person name="Bloem J."/>
            <person name="Labutti K."/>
            <person name="Salamov A."/>
            <person name="Andreopoulos B."/>
            <person name="Baker S."/>
            <person name="Barry K."/>
            <person name="Bills G."/>
            <person name="Bluhm B."/>
            <person name="Cannon C."/>
            <person name="Castanera R."/>
            <person name="Culley D."/>
            <person name="Daum C."/>
            <person name="Ezra D."/>
            <person name="Gonzalez J."/>
            <person name="Henrissat B."/>
            <person name="Kuo A."/>
            <person name="Liang C."/>
            <person name="Lipzen A."/>
            <person name="Lutzoni F."/>
            <person name="Magnuson J."/>
            <person name="Mondo S."/>
            <person name="Nolan M."/>
            <person name="Ohm R."/>
            <person name="Pangilinan J."/>
            <person name="Park H.-J."/>
            <person name="Ramirez L."/>
            <person name="Alfaro M."/>
            <person name="Sun H."/>
            <person name="Tritt A."/>
            <person name="Yoshinaga Y."/>
            <person name="Zwiers L.-H."/>
            <person name="Turgeon B."/>
            <person name="Goodwin S."/>
            <person name="Spatafora J."/>
            <person name="Crous P."/>
            <person name="Grigoriev I."/>
        </authorList>
    </citation>
    <scope>NUCLEOTIDE SEQUENCE</scope>
    <source>
        <strain evidence="1">CBS 121739</strain>
    </source>
</reference>
<dbReference type="RefSeq" id="XP_033605030.1">
    <property type="nucleotide sequence ID" value="XM_033749886.1"/>
</dbReference>
<evidence type="ECO:0000313" key="1">
    <source>
        <dbReference type="EMBL" id="KAF2762579.1"/>
    </source>
</evidence>
<evidence type="ECO:0000313" key="2">
    <source>
        <dbReference type="Proteomes" id="UP000799437"/>
    </source>
</evidence>
<gene>
    <name evidence="1" type="ORF">EJ05DRAFT_6909</name>
</gene>